<evidence type="ECO:0000313" key="1">
    <source>
        <dbReference type="EMBL" id="CAB4607547.1"/>
    </source>
</evidence>
<dbReference type="EMBL" id="CAEZUU010000023">
    <property type="protein sequence ID" value="CAB4607547.1"/>
    <property type="molecule type" value="Genomic_DNA"/>
</dbReference>
<sequence length="119" mass="12504">MAVATGHERAIKLGLLGGTAKAKARISKFEVADIRGQEILGYLNSATDAPVIQKLGLLLGTQLHGPVFAKNPALADSYLAEIAKVQGVDLAIDALNTNASLVAGIVDQVWELERELASE</sequence>
<protein>
    <submittedName>
        <fullName evidence="1">Unannotated protein</fullName>
    </submittedName>
</protein>
<gene>
    <name evidence="1" type="ORF">UFOPK1857_00208</name>
</gene>
<proteinExistence type="predicted"/>
<organism evidence="1">
    <name type="scientific">freshwater metagenome</name>
    <dbReference type="NCBI Taxonomy" id="449393"/>
    <lineage>
        <taxon>unclassified sequences</taxon>
        <taxon>metagenomes</taxon>
        <taxon>ecological metagenomes</taxon>
    </lineage>
</organism>
<name>A0A6J6H1I3_9ZZZZ</name>
<reference evidence="1" key="1">
    <citation type="submission" date="2020-05" db="EMBL/GenBank/DDBJ databases">
        <authorList>
            <person name="Chiriac C."/>
            <person name="Salcher M."/>
            <person name="Ghai R."/>
            <person name="Kavagutti S V."/>
        </authorList>
    </citation>
    <scope>NUCLEOTIDE SEQUENCE</scope>
</reference>
<accession>A0A6J6H1I3</accession>
<dbReference type="AlphaFoldDB" id="A0A6J6H1I3"/>